<protein>
    <submittedName>
        <fullName evidence="2">Uncharacterized protein</fullName>
    </submittedName>
</protein>
<name>A0A392S5G6_9FABA</name>
<sequence>QGEFIREQNHRLIAVEESRATRLSRSSRYRRSPTPGRSRSLSRSRSPRPQPCRRNESHPVLGETGHHSETPLDMGTCHLDIHQEGILRFPNATIVVHQARKSVLKDPYRGESW</sequence>
<evidence type="ECO:0000256" key="1">
    <source>
        <dbReference type="SAM" id="MobiDB-lite"/>
    </source>
</evidence>
<evidence type="ECO:0000313" key="3">
    <source>
        <dbReference type="Proteomes" id="UP000265520"/>
    </source>
</evidence>
<proteinExistence type="predicted"/>
<evidence type="ECO:0000313" key="2">
    <source>
        <dbReference type="EMBL" id="MCI43135.1"/>
    </source>
</evidence>
<dbReference type="Proteomes" id="UP000265520">
    <property type="component" value="Unassembled WGS sequence"/>
</dbReference>
<accession>A0A392S5G6</accession>
<feature type="non-terminal residue" evidence="2">
    <location>
        <position position="113"/>
    </location>
</feature>
<dbReference type="AlphaFoldDB" id="A0A392S5G6"/>
<dbReference type="EMBL" id="LXQA010313337">
    <property type="protein sequence ID" value="MCI43135.1"/>
    <property type="molecule type" value="Genomic_DNA"/>
</dbReference>
<keyword evidence="3" id="KW-1185">Reference proteome</keyword>
<organism evidence="2 3">
    <name type="scientific">Trifolium medium</name>
    <dbReference type="NCBI Taxonomy" id="97028"/>
    <lineage>
        <taxon>Eukaryota</taxon>
        <taxon>Viridiplantae</taxon>
        <taxon>Streptophyta</taxon>
        <taxon>Embryophyta</taxon>
        <taxon>Tracheophyta</taxon>
        <taxon>Spermatophyta</taxon>
        <taxon>Magnoliopsida</taxon>
        <taxon>eudicotyledons</taxon>
        <taxon>Gunneridae</taxon>
        <taxon>Pentapetalae</taxon>
        <taxon>rosids</taxon>
        <taxon>fabids</taxon>
        <taxon>Fabales</taxon>
        <taxon>Fabaceae</taxon>
        <taxon>Papilionoideae</taxon>
        <taxon>50 kb inversion clade</taxon>
        <taxon>NPAAA clade</taxon>
        <taxon>Hologalegina</taxon>
        <taxon>IRL clade</taxon>
        <taxon>Trifolieae</taxon>
        <taxon>Trifolium</taxon>
    </lineage>
</organism>
<feature type="region of interest" description="Disordered" evidence="1">
    <location>
        <begin position="16"/>
        <end position="75"/>
    </location>
</feature>
<feature type="non-terminal residue" evidence="2">
    <location>
        <position position="1"/>
    </location>
</feature>
<reference evidence="2 3" key="1">
    <citation type="journal article" date="2018" name="Front. Plant Sci.">
        <title>Red Clover (Trifolium pratense) and Zigzag Clover (T. medium) - A Picture of Genomic Similarities and Differences.</title>
        <authorList>
            <person name="Dluhosova J."/>
            <person name="Istvanek J."/>
            <person name="Nedelnik J."/>
            <person name="Repkova J."/>
        </authorList>
    </citation>
    <scope>NUCLEOTIDE SEQUENCE [LARGE SCALE GENOMIC DNA]</scope>
    <source>
        <strain evidence="3">cv. 10/8</strain>
        <tissue evidence="2">Leaf</tissue>
    </source>
</reference>
<comment type="caution">
    <text evidence="2">The sequence shown here is derived from an EMBL/GenBank/DDBJ whole genome shotgun (WGS) entry which is preliminary data.</text>
</comment>